<dbReference type="EMBL" id="GECU01000642">
    <property type="protein sequence ID" value="JAT07065.1"/>
    <property type="molecule type" value="Transcribed_RNA"/>
</dbReference>
<evidence type="ECO:0000313" key="1">
    <source>
        <dbReference type="EMBL" id="JAT07065.1"/>
    </source>
</evidence>
<protein>
    <submittedName>
        <fullName evidence="1">Uncharacterized protein</fullName>
    </submittedName>
</protein>
<sequence>KVNWLRTREIVLNRDCEFSVGLSTAFNDVPKSLDILKRERNLTRRSATYVSNEDERNVFGQRLDPLWPNGKPVTVAKLADLTSLLHLIPGDAKQFYMNLNADRNASDCIDGFGGCVDFDVDQEEDEC</sequence>
<name>A0A1B6K6P6_9HEMI</name>
<feature type="non-terminal residue" evidence="1">
    <location>
        <position position="1"/>
    </location>
</feature>
<accession>A0A1B6K6P6</accession>
<proteinExistence type="predicted"/>
<reference evidence="1" key="1">
    <citation type="submission" date="2015-11" db="EMBL/GenBank/DDBJ databases">
        <title>De novo transcriptome assembly of four potential Pierce s Disease insect vectors from Arizona vineyards.</title>
        <authorList>
            <person name="Tassone E.E."/>
        </authorList>
    </citation>
    <scope>NUCLEOTIDE SEQUENCE</scope>
</reference>
<gene>
    <name evidence="1" type="ORF">g.5767</name>
</gene>
<dbReference type="AlphaFoldDB" id="A0A1B6K6P6"/>
<organism evidence="1">
    <name type="scientific">Homalodisca liturata</name>
    <dbReference type="NCBI Taxonomy" id="320908"/>
    <lineage>
        <taxon>Eukaryota</taxon>
        <taxon>Metazoa</taxon>
        <taxon>Ecdysozoa</taxon>
        <taxon>Arthropoda</taxon>
        <taxon>Hexapoda</taxon>
        <taxon>Insecta</taxon>
        <taxon>Pterygota</taxon>
        <taxon>Neoptera</taxon>
        <taxon>Paraneoptera</taxon>
        <taxon>Hemiptera</taxon>
        <taxon>Auchenorrhyncha</taxon>
        <taxon>Membracoidea</taxon>
        <taxon>Cicadellidae</taxon>
        <taxon>Cicadellinae</taxon>
        <taxon>Proconiini</taxon>
        <taxon>Homalodisca</taxon>
    </lineage>
</organism>